<proteinExistence type="predicted"/>
<dbReference type="Proteomes" id="UP000599578">
    <property type="component" value="Unassembled WGS sequence"/>
</dbReference>
<dbReference type="RefSeq" id="WP_188857314.1">
    <property type="nucleotide sequence ID" value="NZ_BMLT01000001.1"/>
</dbReference>
<evidence type="ECO:0000313" key="1">
    <source>
        <dbReference type="EMBL" id="GGO75695.1"/>
    </source>
</evidence>
<reference evidence="1 2" key="1">
    <citation type="journal article" date="2014" name="Int. J. Syst. Evol. Microbiol.">
        <title>Complete genome sequence of Corynebacterium casei LMG S-19264T (=DSM 44701T), isolated from a smear-ripened cheese.</title>
        <authorList>
            <consortium name="US DOE Joint Genome Institute (JGI-PGF)"/>
            <person name="Walter F."/>
            <person name="Albersmeier A."/>
            <person name="Kalinowski J."/>
            <person name="Ruckert C."/>
        </authorList>
    </citation>
    <scope>NUCLEOTIDE SEQUENCE [LARGE SCALE GENOMIC DNA]</scope>
    <source>
        <strain evidence="1 2">CGMCC 1.7286</strain>
    </source>
</reference>
<protein>
    <submittedName>
        <fullName evidence="1">Uncharacterized protein</fullName>
    </submittedName>
</protein>
<gene>
    <name evidence="1" type="ORF">GCM10011348_01100</name>
</gene>
<accession>A0A917Z5J0</accession>
<organism evidence="1 2">
    <name type="scientific">Marinobacterium nitratireducens</name>
    <dbReference type="NCBI Taxonomy" id="518897"/>
    <lineage>
        <taxon>Bacteria</taxon>
        <taxon>Pseudomonadati</taxon>
        <taxon>Pseudomonadota</taxon>
        <taxon>Gammaproteobacteria</taxon>
        <taxon>Oceanospirillales</taxon>
        <taxon>Oceanospirillaceae</taxon>
        <taxon>Marinobacterium</taxon>
    </lineage>
</organism>
<sequence>MNHSFAYYSAHMQSPISAPNSRRETEIEYIFRVAREKADAEKAERRRVRQAQFKEILARILKFKRTPSLQSLLGQ</sequence>
<keyword evidence="2" id="KW-1185">Reference proteome</keyword>
<dbReference type="EMBL" id="BMLT01000001">
    <property type="protein sequence ID" value="GGO75695.1"/>
    <property type="molecule type" value="Genomic_DNA"/>
</dbReference>
<evidence type="ECO:0000313" key="2">
    <source>
        <dbReference type="Proteomes" id="UP000599578"/>
    </source>
</evidence>
<name>A0A917Z5J0_9GAMM</name>
<dbReference type="AlphaFoldDB" id="A0A917Z5J0"/>
<comment type="caution">
    <text evidence="1">The sequence shown here is derived from an EMBL/GenBank/DDBJ whole genome shotgun (WGS) entry which is preliminary data.</text>
</comment>